<dbReference type="Proteomes" id="UP000295075">
    <property type="component" value="Unassembled WGS sequence"/>
</dbReference>
<dbReference type="OrthoDB" id="61122at2"/>
<comment type="subcellular location">
    <subcellularLocation>
        <location evidence="1 7">Cell membrane</location>
        <topology evidence="1 7">Multi-pass membrane protein</topology>
    </subcellularLocation>
</comment>
<feature type="transmembrane region" description="Helical" evidence="7">
    <location>
        <begin position="102"/>
        <end position="125"/>
    </location>
</feature>
<evidence type="ECO:0000256" key="2">
    <source>
        <dbReference type="ARBA" id="ARBA00022448"/>
    </source>
</evidence>
<feature type="domain" description="ABC transmembrane type-1" evidence="8">
    <location>
        <begin position="66"/>
        <end position="256"/>
    </location>
</feature>
<dbReference type="PROSITE" id="PS50928">
    <property type="entry name" value="ABC_TM1"/>
    <property type="match status" value="1"/>
</dbReference>
<reference evidence="9 10" key="1">
    <citation type="submission" date="2019-03" db="EMBL/GenBank/DDBJ databases">
        <title>Draft genome sequences of novel Actinobacteria.</title>
        <authorList>
            <person name="Sahin N."/>
            <person name="Ay H."/>
            <person name="Saygin H."/>
        </authorList>
    </citation>
    <scope>NUCLEOTIDE SEQUENCE [LARGE SCALE GENOMIC DNA]</scope>
    <source>
        <strain evidence="9 10">JCM 30547</strain>
    </source>
</reference>
<dbReference type="GO" id="GO:0055085">
    <property type="term" value="P:transmembrane transport"/>
    <property type="evidence" value="ECO:0007669"/>
    <property type="project" value="InterPro"/>
</dbReference>
<dbReference type="SUPFAM" id="SSF161098">
    <property type="entry name" value="MetI-like"/>
    <property type="match status" value="1"/>
</dbReference>
<gene>
    <name evidence="9" type="ORF">E1261_13465</name>
</gene>
<evidence type="ECO:0000256" key="6">
    <source>
        <dbReference type="ARBA" id="ARBA00023136"/>
    </source>
</evidence>
<evidence type="ECO:0000256" key="3">
    <source>
        <dbReference type="ARBA" id="ARBA00022475"/>
    </source>
</evidence>
<feature type="transmembrane region" description="Helical" evidence="7">
    <location>
        <begin position="65"/>
        <end position="90"/>
    </location>
</feature>
<proteinExistence type="inferred from homology"/>
<sequence>MRRTWWIYLIAVLGLVAVAAPFVWMLLGSFKTQGELLQVPPTWLPQNATTENYDALFSKANFPRYFLNSGVVALVVTAGNLTFCSMIGYALAKLNFKGRNGLFVLVMATLMIPGMVTFVPLFVLVTNAGLANSYPGLILPFLVSPFGVFLMRQFFLGLPDDLIDAGRVDGSSELGIFARIMLPLTRPALATLGILTFLGSWNNFLWPLVIAQTEDKYTLPVALALYSTGQNAQNFGLLMAGAVVVVVPVLVIFLAFQRHVTKGIAITGLK</sequence>
<dbReference type="CDD" id="cd06261">
    <property type="entry name" value="TM_PBP2"/>
    <property type="match status" value="1"/>
</dbReference>
<evidence type="ECO:0000256" key="4">
    <source>
        <dbReference type="ARBA" id="ARBA00022692"/>
    </source>
</evidence>
<keyword evidence="4 7" id="KW-0812">Transmembrane</keyword>
<evidence type="ECO:0000259" key="8">
    <source>
        <dbReference type="PROSITE" id="PS50928"/>
    </source>
</evidence>
<dbReference type="AlphaFoldDB" id="A0A4R4Q678"/>
<dbReference type="Gene3D" id="1.10.3720.10">
    <property type="entry name" value="MetI-like"/>
    <property type="match status" value="1"/>
</dbReference>
<name>A0A4R4Q678_9ACTN</name>
<keyword evidence="6 7" id="KW-0472">Membrane</keyword>
<keyword evidence="5 7" id="KW-1133">Transmembrane helix</keyword>
<evidence type="ECO:0000256" key="7">
    <source>
        <dbReference type="RuleBase" id="RU363032"/>
    </source>
</evidence>
<dbReference type="GO" id="GO:0005886">
    <property type="term" value="C:plasma membrane"/>
    <property type="evidence" value="ECO:0007669"/>
    <property type="project" value="UniProtKB-SubCell"/>
</dbReference>
<dbReference type="EMBL" id="SMKA01000046">
    <property type="protein sequence ID" value="TDC30402.1"/>
    <property type="molecule type" value="Genomic_DNA"/>
</dbReference>
<dbReference type="InterPro" id="IPR000515">
    <property type="entry name" value="MetI-like"/>
</dbReference>
<feature type="transmembrane region" description="Helical" evidence="7">
    <location>
        <begin position="235"/>
        <end position="256"/>
    </location>
</feature>
<comment type="caution">
    <text evidence="9">The sequence shown here is derived from an EMBL/GenBank/DDBJ whole genome shotgun (WGS) entry which is preliminary data.</text>
</comment>
<dbReference type="InterPro" id="IPR035906">
    <property type="entry name" value="MetI-like_sf"/>
</dbReference>
<organism evidence="9 10">
    <name type="scientific">Kribbella albertanoniae</name>
    <dbReference type="NCBI Taxonomy" id="1266829"/>
    <lineage>
        <taxon>Bacteria</taxon>
        <taxon>Bacillati</taxon>
        <taxon>Actinomycetota</taxon>
        <taxon>Actinomycetes</taxon>
        <taxon>Propionibacteriales</taxon>
        <taxon>Kribbellaceae</taxon>
        <taxon>Kribbella</taxon>
    </lineage>
</organism>
<protein>
    <submittedName>
        <fullName evidence="9">Carbohydrate ABC transporter permease</fullName>
    </submittedName>
</protein>
<dbReference type="PANTHER" id="PTHR43744">
    <property type="entry name" value="ABC TRANSPORTER PERMEASE PROTEIN MG189-RELATED-RELATED"/>
    <property type="match status" value="1"/>
</dbReference>
<evidence type="ECO:0000256" key="5">
    <source>
        <dbReference type="ARBA" id="ARBA00022989"/>
    </source>
</evidence>
<evidence type="ECO:0000256" key="1">
    <source>
        <dbReference type="ARBA" id="ARBA00004651"/>
    </source>
</evidence>
<keyword evidence="10" id="KW-1185">Reference proteome</keyword>
<dbReference type="Pfam" id="PF00528">
    <property type="entry name" value="BPD_transp_1"/>
    <property type="match status" value="1"/>
</dbReference>
<keyword evidence="2 7" id="KW-0813">Transport</keyword>
<accession>A0A4R4Q678</accession>
<evidence type="ECO:0000313" key="10">
    <source>
        <dbReference type="Proteomes" id="UP000295075"/>
    </source>
</evidence>
<comment type="similarity">
    <text evidence="7">Belongs to the binding-protein-dependent transport system permease family.</text>
</comment>
<feature type="transmembrane region" description="Helical" evidence="7">
    <location>
        <begin position="7"/>
        <end position="27"/>
    </location>
</feature>
<dbReference type="PANTHER" id="PTHR43744:SF12">
    <property type="entry name" value="ABC TRANSPORTER PERMEASE PROTEIN MG189-RELATED"/>
    <property type="match status" value="1"/>
</dbReference>
<feature type="transmembrane region" description="Helical" evidence="7">
    <location>
        <begin position="137"/>
        <end position="155"/>
    </location>
</feature>
<keyword evidence="3" id="KW-1003">Cell membrane</keyword>
<evidence type="ECO:0000313" key="9">
    <source>
        <dbReference type="EMBL" id="TDC30402.1"/>
    </source>
</evidence>